<reference evidence="1" key="1">
    <citation type="journal article" date="2007" name="Science">
        <title>Draft genome of the filarial nematode parasite Brugia malayi.</title>
        <authorList>
            <person name="Ghedin E."/>
            <person name="Wang S."/>
            <person name="Spiro D."/>
            <person name="Caler E."/>
            <person name="Zhao Q."/>
            <person name="Crabtree J."/>
            <person name="Allen J.E."/>
            <person name="Delcher A.L."/>
            <person name="Guiliano D.B."/>
            <person name="Miranda-Saavedra D."/>
            <person name="Angiuoli S.V."/>
            <person name="Creasy T."/>
            <person name="Amedeo P."/>
            <person name="Haas B."/>
            <person name="El-Sayed N.M."/>
            <person name="Wortman J.R."/>
            <person name="Feldblyum T."/>
            <person name="Tallon L."/>
            <person name="Schatz M."/>
            <person name="Shumway M."/>
            <person name="Koo H."/>
            <person name="Salzberg S.L."/>
            <person name="Schobel S."/>
            <person name="Pertea M."/>
            <person name="Pop M."/>
            <person name="White O."/>
            <person name="Barton G.J."/>
            <person name="Carlow C.K."/>
            <person name="Crawford M.J."/>
            <person name="Daub J."/>
            <person name="Dimmic M.W."/>
            <person name="Estes C.F."/>
            <person name="Foster J.M."/>
            <person name="Ganatra M."/>
            <person name="Gregory W.F."/>
            <person name="Johnson N.M."/>
            <person name="Jin J."/>
            <person name="Komuniecki R."/>
            <person name="Korf I."/>
            <person name="Kumar S."/>
            <person name="Laney S."/>
            <person name="Li B.W."/>
            <person name="Li W."/>
            <person name="Lindblom T.H."/>
            <person name="Lustigman S."/>
            <person name="Ma D."/>
            <person name="Maina C.V."/>
            <person name="Martin D.M."/>
            <person name="McCarter J.P."/>
            <person name="McReynolds L."/>
            <person name="Mitreva M."/>
            <person name="Nutman T.B."/>
            <person name="Parkinson J."/>
            <person name="Peregrin-Alvarez J.M."/>
            <person name="Poole C."/>
            <person name="Ren Q."/>
            <person name="Saunders L."/>
            <person name="Sluder A.E."/>
            <person name="Smith K."/>
            <person name="Stanke M."/>
            <person name="Unnasch T.R."/>
            <person name="Ware J."/>
            <person name="Wei A.D."/>
            <person name="Weil G."/>
            <person name="Williams D.J."/>
            <person name="Zhang Y."/>
            <person name="Williams S.A."/>
            <person name="Fraser-Liggett C."/>
            <person name="Slatko B."/>
            <person name="Blaxter M.L."/>
            <person name="Scott A.L."/>
        </authorList>
    </citation>
    <scope>NUCLEOTIDE SEQUENCE</scope>
    <source>
        <strain evidence="1">FR3</strain>
    </source>
</reference>
<gene>
    <name evidence="1" type="primary">Bm13561</name>
    <name evidence="1" type="ORF">BM_Bm13561</name>
</gene>
<proteinExistence type="predicted"/>
<accession>A0A1I9G572</accession>
<dbReference type="EMBL" id="LN857014">
    <property type="protein sequence ID" value="CDQ00980.1"/>
    <property type="molecule type" value="Genomic_DNA"/>
</dbReference>
<organism evidence="1">
    <name type="scientific">Brugia malayi</name>
    <name type="common">Filarial nematode worm</name>
    <dbReference type="NCBI Taxonomy" id="6279"/>
    <lineage>
        <taxon>Eukaryota</taxon>
        <taxon>Metazoa</taxon>
        <taxon>Ecdysozoa</taxon>
        <taxon>Nematoda</taxon>
        <taxon>Chromadorea</taxon>
        <taxon>Rhabditida</taxon>
        <taxon>Spirurina</taxon>
        <taxon>Spiruromorpha</taxon>
        <taxon>Filarioidea</taxon>
        <taxon>Onchocercidae</taxon>
        <taxon>Brugia</taxon>
    </lineage>
</organism>
<protein>
    <submittedName>
        <fullName evidence="1">Bm13561</fullName>
    </submittedName>
</protein>
<name>A0A1I9G572_BRUMA</name>
<dbReference type="AlphaFoldDB" id="A0A1I9G572"/>
<evidence type="ECO:0000313" key="1">
    <source>
        <dbReference type="EMBL" id="CDQ00980.1"/>
    </source>
</evidence>
<sequence>MQILSIFSFSLSHIATKNRICTTKSNRETSQFLSRETARSQNGTNLWRNSSSSNGCFDVMCIF</sequence>
<reference evidence="1" key="2">
    <citation type="submission" date="2012-12" db="EMBL/GenBank/DDBJ databases">
        <authorList>
            <consortium name="WormBase Consortium"/>
            <person name="Ghedin E."/>
            <person name="Paulini M."/>
        </authorList>
    </citation>
    <scope>NUCLEOTIDE SEQUENCE</scope>
    <source>
        <strain evidence="1">FR3</strain>
    </source>
</reference>